<sequence>MNNLALTRLLQLCNPNLPIGGFSFSQGLESAIEKGWVTNPTDLNEWVSTMLFESLGNTDLPLLAHQRNAIQSNNYEQFEKNEQLICATRETSEILMAEQAMGTAMLRLLKNLKGVNHTESPLWLTEFNKLSFISSFAIASHHFQLDIDTTLTGYAWTFVDFQIAAAVKLIPLGQTDGQNLLFEIAKKIPDCVTQSQSVQWDCIGQSLPGLAIASSWHEQQYSRLFRS</sequence>
<dbReference type="PANTHER" id="PTHR33620">
    <property type="entry name" value="UREASE ACCESSORY PROTEIN F"/>
    <property type="match status" value="1"/>
</dbReference>
<organism evidence="4 5">
    <name type="scientific">Pseudoalteromonas distincta</name>
    <dbReference type="NCBI Taxonomy" id="77608"/>
    <lineage>
        <taxon>Bacteria</taxon>
        <taxon>Pseudomonadati</taxon>
        <taxon>Pseudomonadota</taxon>
        <taxon>Gammaproteobacteria</taxon>
        <taxon>Alteromonadales</taxon>
        <taxon>Pseudoalteromonadaceae</taxon>
        <taxon>Pseudoalteromonas</taxon>
    </lineage>
</organism>
<proteinExistence type="inferred from homology"/>
<reference evidence="4 5" key="1">
    <citation type="submission" date="2023-04" db="EMBL/GenBank/DDBJ databases">
        <title>Novel Pseudoalteromonas species isolated from Pacific coral.</title>
        <authorList>
            <person name="Videau P."/>
            <person name="Shlafstein M.D."/>
            <person name="Oline D.K."/>
            <person name="Strangman W.K."/>
            <person name="Hahnke R.L."/>
            <person name="Saw J.H."/>
            <person name="Ushijima B."/>
        </authorList>
    </citation>
    <scope>NUCLEOTIDE SEQUENCE [LARGE SCALE GENOMIC DNA]</scope>
    <source>
        <strain evidence="4 5">LMG 14908</strain>
    </source>
</reference>
<keyword evidence="5" id="KW-1185">Reference proteome</keyword>
<keyword evidence="3" id="KW-0963">Cytoplasm</keyword>
<keyword evidence="1 3" id="KW-0996">Nickel insertion</keyword>
<keyword evidence="2 3" id="KW-0143">Chaperone</keyword>
<dbReference type="Proteomes" id="UP001242314">
    <property type="component" value="Unassembled WGS sequence"/>
</dbReference>
<dbReference type="PIRSF" id="PIRSF009467">
    <property type="entry name" value="Ureas_acces_UreF"/>
    <property type="match status" value="1"/>
</dbReference>
<dbReference type="InterPro" id="IPR002639">
    <property type="entry name" value="UreF"/>
</dbReference>
<name>A0ABT9GI85_9GAMM</name>
<comment type="subcellular location">
    <subcellularLocation>
        <location evidence="3">Cytoplasm</location>
    </subcellularLocation>
</comment>
<dbReference type="InterPro" id="IPR038277">
    <property type="entry name" value="UreF_sf"/>
</dbReference>
<protein>
    <recommendedName>
        <fullName evidence="3">Urease accessory protein UreF</fullName>
    </recommendedName>
</protein>
<dbReference type="HAMAP" id="MF_01385">
    <property type="entry name" value="UreF"/>
    <property type="match status" value="1"/>
</dbReference>
<comment type="subunit">
    <text evidence="3">UreD, UreF and UreG form a complex that acts as a GTP-hydrolysis-dependent molecular chaperone, activating the urease apoprotein by helping to assemble the nickel containing metallocenter of UreC. The UreE protein probably delivers the nickel.</text>
</comment>
<evidence type="ECO:0000256" key="1">
    <source>
        <dbReference type="ARBA" id="ARBA00022988"/>
    </source>
</evidence>
<comment type="caution">
    <text evidence="4">The sequence shown here is derived from an EMBL/GenBank/DDBJ whole genome shotgun (WGS) entry which is preliminary data.</text>
</comment>
<evidence type="ECO:0000313" key="4">
    <source>
        <dbReference type="EMBL" id="MDP4485279.1"/>
    </source>
</evidence>
<evidence type="ECO:0000256" key="3">
    <source>
        <dbReference type="HAMAP-Rule" id="MF_01385"/>
    </source>
</evidence>
<evidence type="ECO:0000313" key="5">
    <source>
        <dbReference type="Proteomes" id="UP001242314"/>
    </source>
</evidence>
<evidence type="ECO:0000256" key="2">
    <source>
        <dbReference type="ARBA" id="ARBA00023186"/>
    </source>
</evidence>
<dbReference type="Pfam" id="PF01730">
    <property type="entry name" value="UreF"/>
    <property type="match status" value="1"/>
</dbReference>
<gene>
    <name evidence="3" type="primary">ureF</name>
    <name evidence="4" type="ORF">QDH73_14800</name>
</gene>
<accession>A0ABT9GI85</accession>
<dbReference type="PANTHER" id="PTHR33620:SF1">
    <property type="entry name" value="UREASE ACCESSORY PROTEIN F"/>
    <property type="match status" value="1"/>
</dbReference>
<comment type="similarity">
    <text evidence="3">Belongs to the UreF family.</text>
</comment>
<dbReference type="Gene3D" id="1.10.4190.10">
    <property type="entry name" value="Urease accessory protein UreF"/>
    <property type="match status" value="1"/>
</dbReference>
<dbReference type="RefSeq" id="WP_039490345.1">
    <property type="nucleotide sequence ID" value="NZ_JASGWX010000012.1"/>
</dbReference>
<dbReference type="EMBL" id="JASGWX010000012">
    <property type="protein sequence ID" value="MDP4485279.1"/>
    <property type="molecule type" value="Genomic_DNA"/>
</dbReference>
<comment type="function">
    <text evidence="3">Required for maturation of urease via the functional incorporation of the urease nickel metallocenter.</text>
</comment>